<sequence length="411" mass="42876">MRSRGLAAIGATCAVLLLASACGTDDEDSETTGGGADTASGTVKVGLLTPLSGPAAASYGEATRLGVEARLAAYEAEDGECAGLDFEIVEADDASSPQGALAGAQKLVQQDEVYAILENSPFFYGATPFITSQAQTVPVIGGAYDGAQEWSDTDDNMFQSFPVIDTAATYSYQGEYLESLGGTVFAGVSNSSPSSQASLDSVARSAEAVGLERGYINDTVPFGSTDVGAIVLGIMESGADVVYTPTNSDIAFAILDGLRQADYPLKGFVVPTGYSNALLQSEPAVAAAQGVSFQVFFSPVELGTPEGLRLQEAFQGEGLESGIPDFTQTIGYMNTDLFLYALEQSGCEATQTEVIETLQGATWDAGGLYPEPIDFSVALQDSLCVYYVKLEGEEFVPDENASPLCGERIED</sequence>
<dbReference type="Proteomes" id="UP000198960">
    <property type="component" value="Unassembled WGS sequence"/>
</dbReference>
<organism evidence="5 6">
    <name type="scientific">Trujillonella endophytica</name>
    <dbReference type="NCBI Taxonomy" id="673521"/>
    <lineage>
        <taxon>Bacteria</taxon>
        <taxon>Bacillati</taxon>
        <taxon>Actinomycetota</taxon>
        <taxon>Actinomycetes</taxon>
        <taxon>Geodermatophilales</taxon>
        <taxon>Geodermatophilaceae</taxon>
        <taxon>Trujillonella</taxon>
    </lineage>
</organism>
<comment type="similarity">
    <text evidence="1">Belongs to the leucine-binding protein family.</text>
</comment>
<reference evidence="6" key="1">
    <citation type="submission" date="2016-10" db="EMBL/GenBank/DDBJ databases">
        <authorList>
            <person name="Varghese N."/>
            <person name="Submissions S."/>
        </authorList>
    </citation>
    <scope>NUCLEOTIDE SEQUENCE [LARGE SCALE GENOMIC DNA]</scope>
    <source>
        <strain evidence="6">DSM 45413</strain>
    </source>
</reference>
<feature type="chain" id="PRO_5011605589" evidence="3">
    <location>
        <begin position="22"/>
        <end position="411"/>
    </location>
</feature>
<keyword evidence="6" id="KW-1185">Reference proteome</keyword>
<feature type="signal peptide" evidence="3">
    <location>
        <begin position="1"/>
        <end position="21"/>
    </location>
</feature>
<dbReference type="InterPro" id="IPR028082">
    <property type="entry name" value="Peripla_BP_I"/>
</dbReference>
<evidence type="ECO:0000256" key="1">
    <source>
        <dbReference type="ARBA" id="ARBA00010062"/>
    </source>
</evidence>
<dbReference type="InterPro" id="IPR028081">
    <property type="entry name" value="Leu-bd"/>
</dbReference>
<evidence type="ECO:0000256" key="2">
    <source>
        <dbReference type="ARBA" id="ARBA00022729"/>
    </source>
</evidence>
<dbReference type="RefSeq" id="WP_091945008.1">
    <property type="nucleotide sequence ID" value="NZ_FOEE01000009.1"/>
</dbReference>
<dbReference type="Pfam" id="PF13458">
    <property type="entry name" value="Peripla_BP_6"/>
    <property type="match status" value="1"/>
</dbReference>
<gene>
    <name evidence="5" type="ORF">SAMN05660991_03029</name>
</gene>
<proteinExistence type="inferred from homology"/>
<dbReference type="SUPFAM" id="SSF53822">
    <property type="entry name" value="Periplasmic binding protein-like I"/>
    <property type="match status" value="1"/>
</dbReference>
<dbReference type="PROSITE" id="PS51257">
    <property type="entry name" value="PROKAR_LIPOPROTEIN"/>
    <property type="match status" value="1"/>
</dbReference>
<dbReference type="OrthoDB" id="4364076at2"/>
<dbReference type="Gene3D" id="3.40.50.2300">
    <property type="match status" value="2"/>
</dbReference>
<evidence type="ECO:0000256" key="3">
    <source>
        <dbReference type="SAM" id="SignalP"/>
    </source>
</evidence>
<dbReference type="PANTHER" id="PTHR30483:SF6">
    <property type="entry name" value="PERIPLASMIC BINDING PROTEIN OF ABC TRANSPORTER FOR NATURAL AMINO ACIDS"/>
    <property type="match status" value="1"/>
</dbReference>
<protein>
    <submittedName>
        <fullName evidence="5">Branched-chain amino acid transport system substrate-binding protein</fullName>
    </submittedName>
</protein>
<keyword evidence="2 3" id="KW-0732">Signal</keyword>
<dbReference type="InterPro" id="IPR051010">
    <property type="entry name" value="BCAA_transport"/>
</dbReference>
<accession>A0A1H8UR89</accession>
<evidence type="ECO:0000313" key="5">
    <source>
        <dbReference type="EMBL" id="SEP05671.1"/>
    </source>
</evidence>
<name>A0A1H8UR89_9ACTN</name>
<dbReference type="PANTHER" id="PTHR30483">
    <property type="entry name" value="LEUCINE-SPECIFIC-BINDING PROTEIN"/>
    <property type="match status" value="1"/>
</dbReference>
<dbReference type="EMBL" id="FOEE01000009">
    <property type="protein sequence ID" value="SEP05671.1"/>
    <property type="molecule type" value="Genomic_DNA"/>
</dbReference>
<feature type="domain" description="Leucine-binding protein" evidence="4">
    <location>
        <begin position="42"/>
        <end position="368"/>
    </location>
</feature>
<evidence type="ECO:0000259" key="4">
    <source>
        <dbReference type="Pfam" id="PF13458"/>
    </source>
</evidence>
<dbReference type="STRING" id="673521.SAMN05660991_03029"/>
<evidence type="ECO:0000313" key="6">
    <source>
        <dbReference type="Proteomes" id="UP000198960"/>
    </source>
</evidence>
<dbReference type="AlphaFoldDB" id="A0A1H8UR89"/>